<dbReference type="Proteomes" id="UP000250266">
    <property type="component" value="Unassembled WGS sequence"/>
</dbReference>
<organism evidence="1 2">
    <name type="scientific">Lepidopterella palustris CBS 459.81</name>
    <dbReference type="NCBI Taxonomy" id="1314670"/>
    <lineage>
        <taxon>Eukaryota</taxon>
        <taxon>Fungi</taxon>
        <taxon>Dikarya</taxon>
        <taxon>Ascomycota</taxon>
        <taxon>Pezizomycotina</taxon>
        <taxon>Dothideomycetes</taxon>
        <taxon>Pleosporomycetidae</taxon>
        <taxon>Mytilinidiales</taxon>
        <taxon>Argynnaceae</taxon>
        <taxon>Lepidopterella</taxon>
    </lineage>
</organism>
<accession>A0A8E2E4H2</accession>
<evidence type="ECO:0000313" key="1">
    <source>
        <dbReference type="EMBL" id="OCK77157.1"/>
    </source>
</evidence>
<dbReference type="AlphaFoldDB" id="A0A8E2E4H2"/>
<proteinExistence type="predicted"/>
<keyword evidence="2" id="KW-1185">Reference proteome</keyword>
<dbReference type="EMBL" id="KV745149">
    <property type="protein sequence ID" value="OCK77157.1"/>
    <property type="molecule type" value="Genomic_DNA"/>
</dbReference>
<name>A0A8E2E4H2_9PEZI</name>
<gene>
    <name evidence="1" type="ORF">K432DRAFT_384909</name>
</gene>
<protein>
    <submittedName>
        <fullName evidence="1">Uncharacterized protein</fullName>
    </submittedName>
</protein>
<reference evidence="1 2" key="1">
    <citation type="journal article" date="2016" name="Nat. Commun.">
        <title>Ectomycorrhizal ecology is imprinted in the genome of the dominant symbiotic fungus Cenococcum geophilum.</title>
        <authorList>
            <consortium name="DOE Joint Genome Institute"/>
            <person name="Peter M."/>
            <person name="Kohler A."/>
            <person name="Ohm R.A."/>
            <person name="Kuo A."/>
            <person name="Krutzmann J."/>
            <person name="Morin E."/>
            <person name="Arend M."/>
            <person name="Barry K.W."/>
            <person name="Binder M."/>
            <person name="Choi C."/>
            <person name="Clum A."/>
            <person name="Copeland A."/>
            <person name="Grisel N."/>
            <person name="Haridas S."/>
            <person name="Kipfer T."/>
            <person name="LaButti K."/>
            <person name="Lindquist E."/>
            <person name="Lipzen A."/>
            <person name="Maire R."/>
            <person name="Meier B."/>
            <person name="Mihaltcheva S."/>
            <person name="Molinier V."/>
            <person name="Murat C."/>
            <person name="Poggeler S."/>
            <person name="Quandt C.A."/>
            <person name="Sperisen C."/>
            <person name="Tritt A."/>
            <person name="Tisserant E."/>
            <person name="Crous P.W."/>
            <person name="Henrissat B."/>
            <person name="Nehls U."/>
            <person name="Egli S."/>
            <person name="Spatafora J.W."/>
            <person name="Grigoriev I.V."/>
            <person name="Martin F.M."/>
        </authorList>
    </citation>
    <scope>NUCLEOTIDE SEQUENCE [LARGE SCALE GENOMIC DNA]</scope>
    <source>
        <strain evidence="1 2">CBS 459.81</strain>
    </source>
</reference>
<sequence>MIHEPTPASTGARDWGMLLHWATPYLLSVLPLELRRRIKEPRVYLFYNWKELVVRMDGKTGEVLRKVLPPGGEIMVKVSWRGLRDFLAEGIDVQVGWKWRNQRIWAS</sequence>
<evidence type="ECO:0000313" key="2">
    <source>
        <dbReference type="Proteomes" id="UP000250266"/>
    </source>
</evidence>